<evidence type="ECO:0008006" key="4">
    <source>
        <dbReference type="Google" id="ProtNLM"/>
    </source>
</evidence>
<sequence>MSWWRNLSLKTKIITIFSVVAVFGAVLIGYSAYQGSRSRGLGIKMSGPEKVLIGVPFEFEIDVANVSQNVLEDVRLTVTLPAGMAFVGAPSAKNTDFRDLKTLAAGGVSQQAFKLVALNGENSFKRIEVSANFLSGSLSSRFQKNDAYDLAVGGYGLTLDIAAPQKIFGGENFDTEISYKNVSDMDFSDLKLKIDFPPTFKLVKSTLEPDIGNNVWILGGLRRGSEMKFKINGNILGPDGAFFDIKATIEAVLLGQSYPISVNTATLSIATSPLSIKMEANGDPDYVAGPDESITYDINYSNNTDVGLQNVVIKTQLIGAMYDFATLDSDAIYRSSDNTLTWNASNAAELATLSPGESGAVRFAIRTKKTYPISRLSDRNFVLKVAGSIESPTVPNFVAATKTVGLANLETKVGGKADIATKVYFRDAASGIINKGPFPPRVNQKTNYTIHWQITNYGTDIKDVEVKAFLAGNVKFTGVTKTNASSAPVYNDLTQEVVWKINKVQATTGVISGPLEATFQIEATPSSLDAGTFMPLIQDTSLKATDDFTGREISAGSFSVTTQLPDDTTISPNQGIVRE</sequence>
<proteinExistence type="predicted"/>
<protein>
    <recommendedName>
        <fullName evidence="4">DUF11 domain-containing protein</fullName>
    </recommendedName>
</protein>
<comment type="caution">
    <text evidence="2">The sequence shown here is derived from an EMBL/GenBank/DDBJ whole genome shotgun (WGS) entry which is preliminary data.</text>
</comment>
<dbReference type="Proteomes" id="UP000177174">
    <property type="component" value="Unassembled WGS sequence"/>
</dbReference>
<name>A0A1G1ZJ16_9BACT</name>
<dbReference type="AlphaFoldDB" id="A0A1G1ZJ16"/>
<dbReference type="EMBL" id="MHJH01000026">
    <property type="protein sequence ID" value="OGY64086.1"/>
    <property type="molecule type" value="Genomic_DNA"/>
</dbReference>
<accession>A0A1G1ZJ16</accession>
<dbReference type="STRING" id="1798405.A3E64_00545"/>
<evidence type="ECO:0000256" key="1">
    <source>
        <dbReference type="SAM" id="Phobius"/>
    </source>
</evidence>
<evidence type="ECO:0000313" key="3">
    <source>
        <dbReference type="Proteomes" id="UP000177174"/>
    </source>
</evidence>
<evidence type="ECO:0000313" key="2">
    <source>
        <dbReference type="EMBL" id="OGY64086.1"/>
    </source>
</evidence>
<keyword evidence="1" id="KW-1133">Transmembrane helix</keyword>
<reference evidence="2 3" key="1">
    <citation type="journal article" date="2016" name="Nat. Commun.">
        <title>Thousands of microbial genomes shed light on interconnected biogeochemical processes in an aquifer system.</title>
        <authorList>
            <person name="Anantharaman K."/>
            <person name="Brown C.T."/>
            <person name="Hug L.A."/>
            <person name="Sharon I."/>
            <person name="Castelle C.J."/>
            <person name="Probst A.J."/>
            <person name="Thomas B.C."/>
            <person name="Singh A."/>
            <person name="Wilkins M.J."/>
            <person name="Karaoz U."/>
            <person name="Brodie E.L."/>
            <person name="Williams K.H."/>
            <person name="Hubbard S.S."/>
            <person name="Banfield J.F."/>
        </authorList>
    </citation>
    <scope>NUCLEOTIDE SEQUENCE [LARGE SCALE GENOMIC DNA]</scope>
</reference>
<gene>
    <name evidence="2" type="ORF">A3E64_00545</name>
</gene>
<organism evidence="2 3">
    <name type="scientific">Candidatus Harrisonbacteria bacterium RIFCSPHIGHO2_12_FULL_48_16</name>
    <dbReference type="NCBI Taxonomy" id="1798405"/>
    <lineage>
        <taxon>Bacteria</taxon>
        <taxon>Candidatus Harrisoniibacteriota</taxon>
    </lineage>
</organism>
<keyword evidence="1" id="KW-0472">Membrane</keyword>
<feature type="transmembrane region" description="Helical" evidence="1">
    <location>
        <begin position="12"/>
        <end position="33"/>
    </location>
</feature>
<keyword evidence="1" id="KW-0812">Transmembrane</keyword>